<dbReference type="SMART" id="SM00349">
    <property type="entry name" value="KRAB"/>
    <property type="match status" value="1"/>
</dbReference>
<dbReference type="GeneTree" id="ENSGT01030000234576"/>
<evidence type="ECO:0000313" key="2">
    <source>
        <dbReference type="Ensembl" id="ENSMODP00000048899.1"/>
    </source>
</evidence>
<dbReference type="Proteomes" id="UP000002280">
    <property type="component" value="Chromosome 1"/>
</dbReference>
<reference evidence="2" key="3">
    <citation type="submission" date="2025-09" db="UniProtKB">
        <authorList>
            <consortium name="Ensembl"/>
        </authorList>
    </citation>
    <scope>IDENTIFICATION</scope>
</reference>
<dbReference type="PANTHER" id="PTHR23232">
    <property type="entry name" value="KRAB DOMAIN C2H2 ZINC FINGER"/>
    <property type="match status" value="1"/>
</dbReference>
<dbReference type="Gene3D" id="6.10.140.140">
    <property type="match status" value="1"/>
</dbReference>
<dbReference type="CDD" id="cd07765">
    <property type="entry name" value="KRAB_A-box"/>
    <property type="match status" value="1"/>
</dbReference>
<dbReference type="InterPro" id="IPR001909">
    <property type="entry name" value="KRAB"/>
</dbReference>
<dbReference type="PANTHER" id="PTHR23232:SF117">
    <property type="entry name" value="KRAB DOMAIN-CONTAINING PROTEIN"/>
    <property type="match status" value="1"/>
</dbReference>
<sequence length="121" mass="14377">MTKERMESEEEFPWASWRREPGVPEMTFERDRLPDQEAVTFKDVTVDFTQEEWCLLSPPQKELYKEVMLENAQNLISVGLPAPSEEVISYLEQRETPWMLEQEDLRSFYPGPLPQWRIIVA</sequence>
<dbReference type="InterPro" id="IPR036051">
    <property type="entry name" value="KRAB_dom_sf"/>
</dbReference>
<dbReference type="Bgee" id="ENSMODG00000040304">
    <property type="expression patterns" value="Expressed in testis and 10 other cell types or tissues"/>
</dbReference>
<feature type="domain" description="KRAB" evidence="1">
    <location>
        <begin position="39"/>
        <end position="110"/>
    </location>
</feature>
<keyword evidence="3" id="KW-1185">Reference proteome</keyword>
<dbReference type="InterPro" id="IPR050169">
    <property type="entry name" value="Krueppel_C2H2_ZnF"/>
</dbReference>
<evidence type="ECO:0000313" key="3">
    <source>
        <dbReference type="Proteomes" id="UP000002280"/>
    </source>
</evidence>
<evidence type="ECO:0000259" key="1">
    <source>
        <dbReference type="PROSITE" id="PS50805"/>
    </source>
</evidence>
<accession>A0A5F8GN82</accession>
<dbReference type="GO" id="GO:0006355">
    <property type="term" value="P:regulation of DNA-templated transcription"/>
    <property type="evidence" value="ECO:0007669"/>
    <property type="project" value="InterPro"/>
</dbReference>
<dbReference type="AlphaFoldDB" id="A0A5F8GN82"/>
<dbReference type="Pfam" id="PF01352">
    <property type="entry name" value="KRAB"/>
    <property type="match status" value="1"/>
</dbReference>
<protein>
    <recommendedName>
        <fullName evidence="1">KRAB domain-containing protein</fullName>
    </recommendedName>
</protein>
<reference evidence="2" key="2">
    <citation type="submission" date="2025-08" db="UniProtKB">
        <authorList>
            <consortium name="Ensembl"/>
        </authorList>
    </citation>
    <scope>IDENTIFICATION</scope>
</reference>
<name>A0A5F8GN82_MONDO</name>
<dbReference type="SUPFAM" id="SSF109640">
    <property type="entry name" value="KRAB domain (Kruppel-associated box)"/>
    <property type="match status" value="1"/>
</dbReference>
<dbReference type="PROSITE" id="PS50805">
    <property type="entry name" value="KRAB"/>
    <property type="match status" value="1"/>
</dbReference>
<dbReference type="Ensembl" id="ENSMODT00000087513.1">
    <property type="protein sequence ID" value="ENSMODP00000048899.1"/>
    <property type="gene ID" value="ENSMODG00000040304.1"/>
</dbReference>
<organism evidence="2 3">
    <name type="scientific">Monodelphis domestica</name>
    <name type="common">Gray short-tailed opossum</name>
    <dbReference type="NCBI Taxonomy" id="13616"/>
    <lineage>
        <taxon>Eukaryota</taxon>
        <taxon>Metazoa</taxon>
        <taxon>Chordata</taxon>
        <taxon>Craniata</taxon>
        <taxon>Vertebrata</taxon>
        <taxon>Euteleostomi</taxon>
        <taxon>Mammalia</taxon>
        <taxon>Metatheria</taxon>
        <taxon>Didelphimorphia</taxon>
        <taxon>Didelphidae</taxon>
        <taxon>Monodelphis</taxon>
    </lineage>
</organism>
<proteinExistence type="predicted"/>
<reference evidence="2 3" key="1">
    <citation type="journal article" date="2007" name="Nature">
        <title>Genome of the marsupial Monodelphis domestica reveals innovation in non-coding sequences.</title>
        <authorList>
            <person name="Mikkelsen T.S."/>
            <person name="Wakefield M.J."/>
            <person name="Aken B."/>
            <person name="Amemiya C.T."/>
            <person name="Chang J.L."/>
            <person name="Duke S."/>
            <person name="Garber M."/>
            <person name="Gentles A.J."/>
            <person name="Goodstadt L."/>
            <person name="Heger A."/>
            <person name="Jurka J."/>
            <person name="Kamal M."/>
            <person name="Mauceli E."/>
            <person name="Searle S.M."/>
            <person name="Sharpe T."/>
            <person name="Baker M.L."/>
            <person name="Batzer M.A."/>
            <person name="Benos P.V."/>
            <person name="Belov K."/>
            <person name="Clamp M."/>
            <person name="Cook A."/>
            <person name="Cuff J."/>
            <person name="Das R."/>
            <person name="Davidow L."/>
            <person name="Deakin J.E."/>
            <person name="Fazzari M.J."/>
            <person name="Glass J.L."/>
            <person name="Grabherr M."/>
            <person name="Greally J.M."/>
            <person name="Gu W."/>
            <person name="Hore T.A."/>
            <person name="Huttley G.A."/>
            <person name="Kleber M."/>
            <person name="Jirtle R.L."/>
            <person name="Koina E."/>
            <person name="Lee J.T."/>
            <person name="Mahony S."/>
            <person name="Marra M.A."/>
            <person name="Miller R.D."/>
            <person name="Nicholls R.D."/>
            <person name="Oda M."/>
            <person name="Papenfuss A.T."/>
            <person name="Parra Z.E."/>
            <person name="Pollock D.D."/>
            <person name="Ray D.A."/>
            <person name="Schein J.E."/>
            <person name="Speed T.P."/>
            <person name="Thompson K."/>
            <person name="VandeBerg J.L."/>
            <person name="Wade C.M."/>
            <person name="Walker J.A."/>
            <person name="Waters P.D."/>
            <person name="Webber C."/>
            <person name="Weidman J.R."/>
            <person name="Xie X."/>
            <person name="Zody M.C."/>
            <person name="Baldwin J."/>
            <person name="Abdouelleil A."/>
            <person name="Abdulkadir J."/>
            <person name="Abebe A."/>
            <person name="Abera B."/>
            <person name="Abreu J."/>
            <person name="Acer S.C."/>
            <person name="Aftuck L."/>
            <person name="Alexander A."/>
            <person name="An P."/>
            <person name="Anderson E."/>
            <person name="Anderson S."/>
            <person name="Arachi H."/>
            <person name="Azer M."/>
            <person name="Bachantsang P."/>
            <person name="Barry A."/>
            <person name="Bayul T."/>
            <person name="Berlin A."/>
            <person name="Bessette D."/>
            <person name="Bloom T."/>
            <person name="Bloom T."/>
            <person name="Boguslavskiy L."/>
            <person name="Bonnet C."/>
            <person name="Boukhgalter B."/>
            <person name="Bourzgui I."/>
            <person name="Brown A."/>
            <person name="Cahill P."/>
            <person name="Channer S."/>
            <person name="Cheshatsang Y."/>
            <person name="Chuda L."/>
            <person name="Citroen M."/>
            <person name="Collymore A."/>
            <person name="Cooke P."/>
            <person name="Costello M."/>
            <person name="D'Aco K."/>
            <person name="Daza R."/>
            <person name="De Haan G."/>
            <person name="DeGray S."/>
            <person name="DeMaso C."/>
            <person name="Dhargay N."/>
            <person name="Dooley K."/>
            <person name="Dooley E."/>
            <person name="Doricent M."/>
            <person name="Dorje P."/>
            <person name="Dorjee K."/>
            <person name="Dupes A."/>
            <person name="Elong R."/>
            <person name="Falk J."/>
            <person name="Farina A."/>
            <person name="Faro S."/>
            <person name="Ferguson D."/>
            <person name="Fisher S."/>
            <person name="Foley C.D."/>
            <person name="Franke A."/>
            <person name="Friedrich D."/>
            <person name="Gadbois L."/>
            <person name="Gearin G."/>
            <person name="Gearin C.R."/>
            <person name="Giannoukos G."/>
            <person name="Goode T."/>
            <person name="Graham J."/>
            <person name="Grandbois E."/>
            <person name="Grewal S."/>
            <person name="Gyaltsen K."/>
            <person name="Hafez N."/>
            <person name="Hagos B."/>
            <person name="Hall J."/>
            <person name="Henson C."/>
            <person name="Hollinger A."/>
            <person name="Honan T."/>
            <person name="Huard M.D."/>
            <person name="Hughes L."/>
            <person name="Hurhula B."/>
            <person name="Husby M.E."/>
            <person name="Kamat A."/>
            <person name="Kanga B."/>
            <person name="Kashin S."/>
            <person name="Khazanovich D."/>
            <person name="Kisner P."/>
            <person name="Lance K."/>
            <person name="Lara M."/>
            <person name="Lee W."/>
            <person name="Lennon N."/>
            <person name="Letendre F."/>
            <person name="LeVine R."/>
            <person name="Lipovsky A."/>
            <person name="Liu X."/>
            <person name="Liu J."/>
            <person name="Liu S."/>
            <person name="Lokyitsang T."/>
            <person name="Lokyitsang Y."/>
            <person name="Lubonja R."/>
            <person name="Lui A."/>
            <person name="MacDonald P."/>
            <person name="Magnisalis V."/>
            <person name="Maru K."/>
            <person name="Matthews C."/>
            <person name="McCusker W."/>
            <person name="McDonough S."/>
            <person name="Mehta T."/>
            <person name="Meldrim J."/>
            <person name="Meneus L."/>
            <person name="Mihai O."/>
            <person name="Mihalev A."/>
            <person name="Mihova T."/>
            <person name="Mittelman R."/>
            <person name="Mlenga V."/>
            <person name="Montmayeur A."/>
            <person name="Mulrain L."/>
            <person name="Navidi A."/>
            <person name="Naylor J."/>
            <person name="Negash T."/>
            <person name="Nguyen T."/>
            <person name="Nguyen N."/>
            <person name="Nicol R."/>
            <person name="Norbu C."/>
            <person name="Norbu N."/>
            <person name="Novod N."/>
            <person name="O'Neill B."/>
            <person name="Osman S."/>
            <person name="Markiewicz E."/>
            <person name="Oyono O.L."/>
            <person name="Patti C."/>
            <person name="Phunkhang P."/>
            <person name="Pierre F."/>
            <person name="Priest M."/>
            <person name="Raghuraman S."/>
            <person name="Rege F."/>
            <person name="Reyes R."/>
            <person name="Rise C."/>
            <person name="Rogov P."/>
            <person name="Ross K."/>
            <person name="Ryan E."/>
            <person name="Settipalli S."/>
            <person name="Shea T."/>
            <person name="Sherpa N."/>
            <person name="Shi L."/>
            <person name="Shih D."/>
            <person name="Sparrow T."/>
            <person name="Spaulding J."/>
            <person name="Stalker J."/>
            <person name="Stange-Thomann N."/>
            <person name="Stavropoulos S."/>
            <person name="Stone C."/>
            <person name="Strader C."/>
            <person name="Tesfaye S."/>
            <person name="Thomson T."/>
            <person name="Thoulutsang Y."/>
            <person name="Thoulutsang D."/>
            <person name="Topham K."/>
            <person name="Topping I."/>
            <person name="Tsamla T."/>
            <person name="Vassiliev H."/>
            <person name="Vo A."/>
            <person name="Wangchuk T."/>
            <person name="Wangdi T."/>
            <person name="Weiand M."/>
            <person name="Wilkinson J."/>
            <person name="Wilson A."/>
            <person name="Yadav S."/>
            <person name="Young G."/>
            <person name="Yu Q."/>
            <person name="Zembek L."/>
            <person name="Zhong D."/>
            <person name="Zimmer A."/>
            <person name="Zwirko Z."/>
            <person name="Jaffe D.B."/>
            <person name="Alvarez P."/>
            <person name="Brockman W."/>
            <person name="Butler J."/>
            <person name="Chin C."/>
            <person name="Gnerre S."/>
            <person name="MacCallum I."/>
            <person name="Graves J.A."/>
            <person name="Ponting C.P."/>
            <person name="Breen M."/>
            <person name="Samollow P.B."/>
            <person name="Lander E.S."/>
            <person name="Lindblad-Toh K."/>
        </authorList>
    </citation>
    <scope>NUCLEOTIDE SEQUENCE [LARGE SCALE GENOMIC DNA]</scope>
</reference>